<reference evidence="3 4" key="1">
    <citation type="journal article" date="2018" name="Sci. Rep.">
        <title>Comparative genomics provides insights into the lifestyle and reveals functional heterogeneity of dark septate endophytic fungi.</title>
        <authorList>
            <person name="Knapp D.G."/>
            <person name="Nemeth J.B."/>
            <person name="Barry K."/>
            <person name="Hainaut M."/>
            <person name="Henrissat B."/>
            <person name="Johnson J."/>
            <person name="Kuo A."/>
            <person name="Lim J.H.P."/>
            <person name="Lipzen A."/>
            <person name="Nolan M."/>
            <person name="Ohm R.A."/>
            <person name="Tamas L."/>
            <person name="Grigoriev I.V."/>
            <person name="Spatafora J.W."/>
            <person name="Nagy L.G."/>
            <person name="Kovacs G.M."/>
        </authorList>
    </citation>
    <scope>NUCLEOTIDE SEQUENCE [LARGE SCALE GENOMIC DNA]</scope>
    <source>
        <strain evidence="3 4">DSE2036</strain>
    </source>
</reference>
<keyword evidence="2" id="KW-1133">Transmembrane helix</keyword>
<name>A0A2V1D957_9PLEO</name>
<evidence type="ECO:0000313" key="4">
    <source>
        <dbReference type="Proteomes" id="UP000244855"/>
    </source>
</evidence>
<organism evidence="3 4">
    <name type="scientific">Periconia macrospinosa</name>
    <dbReference type="NCBI Taxonomy" id="97972"/>
    <lineage>
        <taxon>Eukaryota</taxon>
        <taxon>Fungi</taxon>
        <taxon>Dikarya</taxon>
        <taxon>Ascomycota</taxon>
        <taxon>Pezizomycotina</taxon>
        <taxon>Dothideomycetes</taxon>
        <taxon>Pleosporomycetidae</taxon>
        <taxon>Pleosporales</taxon>
        <taxon>Massarineae</taxon>
        <taxon>Periconiaceae</taxon>
        <taxon>Periconia</taxon>
    </lineage>
</organism>
<evidence type="ECO:0000313" key="3">
    <source>
        <dbReference type="EMBL" id="PVH94630.1"/>
    </source>
</evidence>
<keyword evidence="4" id="KW-1185">Reference proteome</keyword>
<keyword evidence="2" id="KW-0472">Membrane</keyword>
<feature type="transmembrane region" description="Helical" evidence="2">
    <location>
        <begin position="45"/>
        <end position="62"/>
    </location>
</feature>
<sequence length="111" mass="12732">MTLFLFLYGFCSRCYQANKKMGGDTEKSGGLHCLPPALAFQPRKYISLFAFLLTIYFTCLMFKPLIMFSFCFSCPYPCVLLTRVTQRGERKSKDPRGKRRGGEGSKIYVLQ</sequence>
<proteinExistence type="predicted"/>
<feature type="compositionally biased region" description="Basic and acidic residues" evidence="1">
    <location>
        <begin position="86"/>
        <end position="103"/>
    </location>
</feature>
<gene>
    <name evidence="3" type="ORF">DM02DRAFT_183727</name>
</gene>
<dbReference type="EMBL" id="KZ805526">
    <property type="protein sequence ID" value="PVH94630.1"/>
    <property type="molecule type" value="Genomic_DNA"/>
</dbReference>
<protein>
    <submittedName>
        <fullName evidence="3">Uncharacterized protein</fullName>
    </submittedName>
</protein>
<evidence type="ECO:0000256" key="2">
    <source>
        <dbReference type="SAM" id="Phobius"/>
    </source>
</evidence>
<evidence type="ECO:0000256" key="1">
    <source>
        <dbReference type="SAM" id="MobiDB-lite"/>
    </source>
</evidence>
<feature type="region of interest" description="Disordered" evidence="1">
    <location>
        <begin position="86"/>
        <end position="111"/>
    </location>
</feature>
<keyword evidence="2" id="KW-0812">Transmembrane</keyword>
<dbReference type="Proteomes" id="UP000244855">
    <property type="component" value="Unassembled WGS sequence"/>
</dbReference>
<dbReference type="AlphaFoldDB" id="A0A2V1D957"/>
<accession>A0A2V1D957</accession>